<accession>A0A9X4LY51</accession>
<feature type="region of interest" description="Disordered" evidence="1">
    <location>
        <begin position="1"/>
        <end position="37"/>
    </location>
</feature>
<sequence length="77" mass="8275">MAETSEPTDNRNDEPIGPQAQVGDRIAPTDAVNPSADPGSCWAVVRLLPQGAVLAERNGEVREFATASFVVVDRQQR</sequence>
<dbReference type="Proteomes" id="UP001152755">
    <property type="component" value="Unassembled WGS sequence"/>
</dbReference>
<comment type="caution">
    <text evidence="2">The sequence shown here is derived from an EMBL/GenBank/DDBJ whole genome shotgun (WGS) entry which is preliminary data.</text>
</comment>
<evidence type="ECO:0000313" key="3">
    <source>
        <dbReference type="Proteomes" id="UP001152755"/>
    </source>
</evidence>
<evidence type="ECO:0000256" key="1">
    <source>
        <dbReference type="SAM" id="MobiDB-lite"/>
    </source>
</evidence>
<gene>
    <name evidence="2" type="ORF">NVS88_04170</name>
</gene>
<evidence type="ECO:0000313" key="2">
    <source>
        <dbReference type="EMBL" id="MDG3013751.1"/>
    </source>
</evidence>
<protein>
    <submittedName>
        <fullName evidence="2">Uncharacterized protein</fullName>
    </submittedName>
</protein>
<keyword evidence="3" id="KW-1185">Reference proteome</keyword>
<reference evidence="2" key="1">
    <citation type="submission" date="2022-08" db="EMBL/GenBank/DDBJ databases">
        <title>Genome analysis of Corynebacteriales strain.</title>
        <authorList>
            <person name="Lee S.D."/>
        </authorList>
    </citation>
    <scope>NUCLEOTIDE SEQUENCE</scope>
    <source>
        <strain evidence="2">D3-21</strain>
    </source>
</reference>
<dbReference type="RefSeq" id="WP_332519264.1">
    <property type="nucleotide sequence ID" value="NZ_JANRHA010000002.1"/>
</dbReference>
<organism evidence="2 3">
    <name type="scientific">Speluncibacter jeojiensis</name>
    <dbReference type="NCBI Taxonomy" id="2710754"/>
    <lineage>
        <taxon>Bacteria</taxon>
        <taxon>Bacillati</taxon>
        <taxon>Actinomycetota</taxon>
        <taxon>Actinomycetes</taxon>
        <taxon>Mycobacteriales</taxon>
        <taxon>Speluncibacteraceae</taxon>
        <taxon>Speluncibacter</taxon>
    </lineage>
</organism>
<dbReference type="AlphaFoldDB" id="A0A9X4LY51"/>
<name>A0A9X4LY51_9ACTN</name>
<proteinExistence type="predicted"/>
<dbReference type="EMBL" id="JANRHA010000002">
    <property type="protein sequence ID" value="MDG3013751.1"/>
    <property type="molecule type" value="Genomic_DNA"/>
</dbReference>